<sequence>RIPEAIPTGVNNVIHEDSISIIESYTEVNDKLVIVGSFPLKDESCNEAEAYALLKGFKIAVNVGCSALAIEGSMDSPPLMCLFLHCDHREMAFVDSVSKARLNSIFWVDCDAVGKSINRVISVEYMGAYVHERFRDRLEEALEGVNFVPPIQAARDDDLTLEEARRVITPLSIMNTELMKFSSEVHDACVAGFPEGFRFKTLDVPGLATPMLVDAEATHLFQQCVGFTYNYMLRRAQEGVAVGGLHHLTHSGSRLQ</sequence>
<organism evidence="1 2">
    <name type="scientific">Taxus chinensis</name>
    <name type="common">Chinese yew</name>
    <name type="synonym">Taxus wallichiana var. chinensis</name>
    <dbReference type="NCBI Taxonomy" id="29808"/>
    <lineage>
        <taxon>Eukaryota</taxon>
        <taxon>Viridiplantae</taxon>
        <taxon>Streptophyta</taxon>
        <taxon>Embryophyta</taxon>
        <taxon>Tracheophyta</taxon>
        <taxon>Spermatophyta</taxon>
        <taxon>Pinopsida</taxon>
        <taxon>Pinidae</taxon>
        <taxon>Conifers II</taxon>
        <taxon>Cupressales</taxon>
        <taxon>Taxaceae</taxon>
        <taxon>Taxus</taxon>
    </lineage>
</organism>
<comment type="caution">
    <text evidence="1">The sequence shown here is derived from an EMBL/GenBank/DDBJ whole genome shotgun (WGS) entry which is preliminary data.</text>
</comment>
<evidence type="ECO:0000313" key="1">
    <source>
        <dbReference type="EMBL" id="KAH9303436.1"/>
    </source>
</evidence>
<dbReference type="Proteomes" id="UP000824469">
    <property type="component" value="Unassembled WGS sequence"/>
</dbReference>
<reference evidence="1 2" key="1">
    <citation type="journal article" date="2021" name="Nat. Plants">
        <title>The Taxus genome provides insights into paclitaxel biosynthesis.</title>
        <authorList>
            <person name="Xiong X."/>
            <person name="Gou J."/>
            <person name="Liao Q."/>
            <person name="Li Y."/>
            <person name="Zhou Q."/>
            <person name="Bi G."/>
            <person name="Li C."/>
            <person name="Du R."/>
            <person name="Wang X."/>
            <person name="Sun T."/>
            <person name="Guo L."/>
            <person name="Liang H."/>
            <person name="Lu P."/>
            <person name="Wu Y."/>
            <person name="Zhang Z."/>
            <person name="Ro D.K."/>
            <person name="Shang Y."/>
            <person name="Huang S."/>
            <person name="Yan J."/>
        </authorList>
    </citation>
    <scope>NUCLEOTIDE SEQUENCE [LARGE SCALE GENOMIC DNA]</scope>
    <source>
        <strain evidence="1">Ta-2019</strain>
    </source>
</reference>
<keyword evidence="2" id="KW-1185">Reference proteome</keyword>
<name>A0AA38CPD2_TAXCH</name>
<feature type="non-terminal residue" evidence="1">
    <location>
        <position position="1"/>
    </location>
</feature>
<accession>A0AA38CPD2</accession>
<protein>
    <submittedName>
        <fullName evidence="1">Uncharacterized protein</fullName>
    </submittedName>
</protein>
<dbReference type="EMBL" id="JAHRHJ020000009">
    <property type="protein sequence ID" value="KAH9303436.1"/>
    <property type="molecule type" value="Genomic_DNA"/>
</dbReference>
<evidence type="ECO:0000313" key="2">
    <source>
        <dbReference type="Proteomes" id="UP000824469"/>
    </source>
</evidence>
<feature type="non-terminal residue" evidence="1">
    <location>
        <position position="256"/>
    </location>
</feature>
<dbReference type="AlphaFoldDB" id="A0AA38CPD2"/>
<proteinExistence type="predicted"/>
<gene>
    <name evidence="1" type="ORF">KI387_015019</name>
</gene>